<dbReference type="InterPro" id="IPR013826">
    <property type="entry name" value="Topo_IA_cen_sub3"/>
</dbReference>
<dbReference type="InterPro" id="IPR000380">
    <property type="entry name" value="Topo_IA"/>
</dbReference>
<dbReference type="InterPro" id="IPR006171">
    <property type="entry name" value="TOPRIM_dom"/>
</dbReference>
<dbReference type="InterPro" id="IPR023405">
    <property type="entry name" value="Topo_IA_core_domain"/>
</dbReference>
<reference evidence="14" key="1">
    <citation type="submission" date="2009-10" db="EMBL/GenBank/DDBJ databases">
        <title>Complete sequence of Bacillus selenitireducens MLS10.</title>
        <authorList>
            <consortium name="US DOE Joint Genome Institute"/>
            <person name="Lucas S."/>
            <person name="Copeland A."/>
            <person name="Lapidus A."/>
            <person name="Glavina del Rio T."/>
            <person name="Dalin E."/>
            <person name="Tice H."/>
            <person name="Bruce D."/>
            <person name="Goodwin L."/>
            <person name="Pitluck S."/>
            <person name="Sims D."/>
            <person name="Brettin T."/>
            <person name="Detter J.C."/>
            <person name="Han C."/>
            <person name="Larimer F."/>
            <person name="Land M."/>
            <person name="Hauser L."/>
            <person name="Kyrpides N."/>
            <person name="Ovchinnikova G."/>
            <person name="Stolz J."/>
        </authorList>
    </citation>
    <scope>NUCLEOTIDE SEQUENCE [LARGE SCALE GENOMIC DNA]</scope>
    <source>
        <strain evidence="14">MLS10</strain>
    </source>
</reference>
<evidence type="ECO:0000256" key="2">
    <source>
        <dbReference type="ARBA" id="ARBA00009446"/>
    </source>
</evidence>
<dbReference type="SMART" id="SM00437">
    <property type="entry name" value="TOP1Ac"/>
    <property type="match status" value="1"/>
</dbReference>
<dbReference type="HOGENOM" id="CLU_002929_5_2_9"/>
<dbReference type="GO" id="GO:0006281">
    <property type="term" value="P:DNA repair"/>
    <property type="evidence" value="ECO:0007669"/>
    <property type="project" value="TreeGrafter"/>
</dbReference>
<dbReference type="EC" id="5.6.2.1" evidence="3"/>
<keyword evidence="5" id="KW-0799">Topoisomerase</keyword>
<feature type="domain" description="Toprim" evidence="12">
    <location>
        <begin position="1"/>
        <end position="140"/>
    </location>
</feature>
<evidence type="ECO:0000256" key="6">
    <source>
        <dbReference type="ARBA" id="ARBA00023125"/>
    </source>
</evidence>
<dbReference type="InterPro" id="IPR013825">
    <property type="entry name" value="Topo_IA_cen_sub2"/>
</dbReference>
<feature type="domain" description="Topo IA-type catalytic" evidence="13">
    <location>
        <begin position="157"/>
        <end position="598"/>
    </location>
</feature>
<sequence length="729" mass="82526">MQLIIAEKPDQGAKLAAPFNPQKKKNFITIPACSHFPEGAVVTWAVGHLCELVPPEHYRSEWKTWSMDTLPILPEEFRFQVIKGKGKAFQTIKSFIHDQDITGIIHAGDAEREGEAIIRMILHQARNQKPVKRLWISSLTPDAVKEGFSALLDSIDTDHLYDEALSRSFADWLVGINASRAYTLQFKKHGINDVYSTGRVQTPTLALIVKRENEIDEFVSKPFWEVHATFSHEQGSYGAVWHKDGDSRLLNSVMAERIQAFCTNRPARILDQRVKQKAIPAPSFFNLSSLQAAMNKRYTFSPKHTLEIAQKLYVKGYISYPRTDSTFITTQEERQFPGILKKLEKKEPFSAHFPLPFSSLQNRNRYVNEKKVRDHYAIIPTEQVPSFSKLSADEQKIYEVIVNSLIAAHYPPLMMSYTEIDTIVDERAEFKSKGKSVISPGWRDVIPFPKANSQEQWLPNVDKGDAVTGDSFEVKESETKPPKRYTEGELITLMKTAGKHVDDRELTGILHETEGLGTEATRANIIAVLQQRNYITITKNTVFPTDKGKLLITALGSSPLASHAITARWEQALSSIGNGKKSKDEFMASIHTFIQNLIDESLHLSAEWVFTPEDIAKLPARKSKWDAYKNRSKEPLGPCPICGAQVMDKGKFYGCEAYLSNKCSFTLSKRIMKKTLPKTAVKNMLKSKESPVISGFQSKGKSFAASMIWSESEKRFIFDFKEPRKMKPE</sequence>
<organism evidence="14 15">
    <name type="scientific">Bacillus selenitireducens (strain ATCC 700615 / DSM 15326 / MLS10)</name>
    <dbReference type="NCBI Taxonomy" id="439292"/>
    <lineage>
        <taxon>Bacteria</taxon>
        <taxon>Bacillati</taxon>
        <taxon>Bacillota</taxon>
        <taxon>Bacilli</taxon>
        <taxon>Bacillales</taxon>
        <taxon>Bacillaceae</taxon>
        <taxon>Salisediminibacterium</taxon>
    </lineage>
</organism>
<dbReference type="GO" id="GO:0046872">
    <property type="term" value="F:metal ion binding"/>
    <property type="evidence" value="ECO:0007669"/>
    <property type="project" value="UniProtKB-KW"/>
</dbReference>
<evidence type="ECO:0000256" key="9">
    <source>
        <dbReference type="ARBA" id="ARBA00031985"/>
    </source>
</evidence>
<dbReference type="SMART" id="SM00436">
    <property type="entry name" value="TOP1Bc"/>
    <property type="match status" value="1"/>
</dbReference>
<dbReference type="InterPro" id="IPR003601">
    <property type="entry name" value="Topo_IA_2"/>
</dbReference>
<dbReference type="RefSeq" id="WP_013172858.1">
    <property type="nucleotide sequence ID" value="NC_014219.1"/>
</dbReference>
<dbReference type="InterPro" id="IPR013497">
    <property type="entry name" value="Topo_IA_cen"/>
</dbReference>
<evidence type="ECO:0000256" key="10">
    <source>
        <dbReference type="ARBA" id="ARBA00032235"/>
    </source>
</evidence>
<evidence type="ECO:0000256" key="1">
    <source>
        <dbReference type="ARBA" id="ARBA00000213"/>
    </source>
</evidence>
<dbReference type="Pfam" id="PF01751">
    <property type="entry name" value="Toprim"/>
    <property type="match status" value="1"/>
</dbReference>
<dbReference type="OrthoDB" id="9803554at2"/>
<dbReference type="NCBIfam" id="NF005829">
    <property type="entry name" value="PRK07726.1"/>
    <property type="match status" value="1"/>
</dbReference>
<dbReference type="Gene3D" id="2.70.20.10">
    <property type="entry name" value="Topoisomerase I, domain 3"/>
    <property type="match status" value="1"/>
</dbReference>
<dbReference type="Proteomes" id="UP000000271">
    <property type="component" value="Chromosome"/>
</dbReference>
<dbReference type="KEGG" id="bse:Bsel_1932"/>
<dbReference type="InterPro" id="IPR013824">
    <property type="entry name" value="Topo_IA_cen_sub1"/>
</dbReference>
<dbReference type="Gene3D" id="3.40.50.140">
    <property type="match status" value="1"/>
</dbReference>
<dbReference type="CDD" id="cd00186">
    <property type="entry name" value="TOP1Ac"/>
    <property type="match status" value="1"/>
</dbReference>
<evidence type="ECO:0000256" key="4">
    <source>
        <dbReference type="ARBA" id="ARBA00022723"/>
    </source>
</evidence>
<dbReference type="Gene3D" id="1.10.290.10">
    <property type="entry name" value="Topoisomerase I, domain 4"/>
    <property type="match status" value="1"/>
</dbReference>
<evidence type="ECO:0000256" key="11">
    <source>
        <dbReference type="ARBA" id="ARBA00032877"/>
    </source>
</evidence>
<dbReference type="InterPro" id="IPR025589">
    <property type="entry name" value="Toprim_C_rpt"/>
</dbReference>
<evidence type="ECO:0000256" key="5">
    <source>
        <dbReference type="ARBA" id="ARBA00023029"/>
    </source>
</evidence>
<evidence type="ECO:0000256" key="3">
    <source>
        <dbReference type="ARBA" id="ARBA00012891"/>
    </source>
</evidence>
<dbReference type="GO" id="GO:0006310">
    <property type="term" value="P:DNA recombination"/>
    <property type="evidence" value="ECO:0007669"/>
    <property type="project" value="TreeGrafter"/>
</dbReference>
<evidence type="ECO:0000313" key="14">
    <source>
        <dbReference type="EMBL" id="ADH99436.1"/>
    </source>
</evidence>
<dbReference type="PANTHER" id="PTHR11390:SF21">
    <property type="entry name" value="DNA TOPOISOMERASE 3-ALPHA"/>
    <property type="match status" value="1"/>
</dbReference>
<keyword evidence="15" id="KW-1185">Reference proteome</keyword>
<dbReference type="GO" id="GO:0043597">
    <property type="term" value="C:cytoplasmic replication fork"/>
    <property type="evidence" value="ECO:0007669"/>
    <property type="project" value="TreeGrafter"/>
</dbReference>
<protein>
    <recommendedName>
        <fullName evidence="3">DNA topoisomerase</fullName>
        <ecNumber evidence="3">5.6.2.1</ecNumber>
    </recommendedName>
    <alternativeName>
        <fullName evidence="11">Omega-protein</fullName>
    </alternativeName>
    <alternativeName>
        <fullName evidence="10">Relaxing enzyme</fullName>
    </alternativeName>
    <alternativeName>
        <fullName evidence="8">Swivelase</fullName>
    </alternativeName>
    <alternativeName>
        <fullName evidence="9">Untwisting enzyme</fullName>
    </alternativeName>
</protein>
<dbReference type="EMBL" id="CP001791">
    <property type="protein sequence ID" value="ADH99436.1"/>
    <property type="molecule type" value="Genomic_DNA"/>
</dbReference>
<dbReference type="eggNOG" id="COG0550">
    <property type="taxonomic scope" value="Bacteria"/>
</dbReference>
<dbReference type="InterPro" id="IPR003602">
    <property type="entry name" value="Topo_IA_DNA-bd_dom"/>
</dbReference>
<dbReference type="NCBIfam" id="TIGR01056">
    <property type="entry name" value="topB"/>
    <property type="match status" value="1"/>
</dbReference>
<evidence type="ECO:0000313" key="15">
    <source>
        <dbReference type="Proteomes" id="UP000000271"/>
    </source>
</evidence>
<name>D6XUF0_BACIE</name>
<dbReference type="STRING" id="439292.Bsel_1932"/>
<keyword evidence="6" id="KW-0238">DNA-binding</keyword>
<dbReference type="Gene3D" id="1.10.460.10">
    <property type="entry name" value="Topoisomerase I, domain 2"/>
    <property type="match status" value="1"/>
</dbReference>
<comment type="similarity">
    <text evidence="2">Belongs to the type IA topoisomerase family.</text>
</comment>
<dbReference type="SUPFAM" id="SSF56712">
    <property type="entry name" value="Prokaryotic type I DNA topoisomerase"/>
    <property type="match status" value="1"/>
</dbReference>
<gene>
    <name evidence="14" type="ordered locus">Bsel_1932</name>
</gene>
<keyword evidence="7" id="KW-0413">Isomerase</keyword>
<dbReference type="AlphaFoldDB" id="D6XUF0"/>
<dbReference type="GO" id="GO:0003677">
    <property type="term" value="F:DNA binding"/>
    <property type="evidence" value="ECO:0007669"/>
    <property type="project" value="UniProtKB-KW"/>
</dbReference>
<dbReference type="GO" id="GO:0006265">
    <property type="term" value="P:DNA topological change"/>
    <property type="evidence" value="ECO:0007669"/>
    <property type="project" value="InterPro"/>
</dbReference>
<evidence type="ECO:0000256" key="8">
    <source>
        <dbReference type="ARBA" id="ARBA00030003"/>
    </source>
</evidence>
<keyword evidence="4" id="KW-0479">Metal-binding</keyword>
<dbReference type="PROSITE" id="PS50880">
    <property type="entry name" value="TOPRIM"/>
    <property type="match status" value="1"/>
</dbReference>
<dbReference type="CDD" id="cd03362">
    <property type="entry name" value="TOPRIM_TopoIA_TopoIII"/>
    <property type="match status" value="1"/>
</dbReference>
<dbReference type="Pfam" id="PF01131">
    <property type="entry name" value="Topoisom_bac"/>
    <property type="match status" value="1"/>
</dbReference>
<evidence type="ECO:0000259" key="12">
    <source>
        <dbReference type="PROSITE" id="PS50880"/>
    </source>
</evidence>
<dbReference type="InterPro" id="IPR005738">
    <property type="entry name" value="TopoIII"/>
</dbReference>
<dbReference type="InterPro" id="IPR034144">
    <property type="entry name" value="TOPRIM_TopoIII"/>
</dbReference>
<accession>D6XUF0</accession>
<dbReference type="PROSITE" id="PS52039">
    <property type="entry name" value="TOPO_IA_2"/>
    <property type="match status" value="1"/>
</dbReference>
<comment type="catalytic activity">
    <reaction evidence="1">
        <text>ATP-independent breakage of single-stranded DNA, followed by passage and rejoining.</text>
        <dbReference type="EC" id="5.6.2.1"/>
    </reaction>
</comment>
<dbReference type="GO" id="GO:0003917">
    <property type="term" value="F:DNA topoisomerase type I (single strand cut, ATP-independent) activity"/>
    <property type="evidence" value="ECO:0007669"/>
    <property type="project" value="UniProtKB-EC"/>
</dbReference>
<dbReference type="Pfam" id="PF13342">
    <property type="entry name" value="Toprim_Crpt"/>
    <property type="match status" value="1"/>
</dbReference>
<dbReference type="SMART" id="SM00493">
    <property type="entry name" value="TOPRIM"/>
    <property type="match status" value="1"/>
</dbReference>
<proteinExistence type="inferred from homology"/>
<dbReference type="PANTHER" id="PTHR11390">
    <property type="entry name" value="PROKARYOTIC DNA TOPOISOMERASE"/>
    <property type="match status" value="1"/>
</dbReference>
<evidence type="ECO:0000256" key="7">
    <source>
        <dbReference type="ARBA" id="ARBA00023235"/>
    </source>
</evidence>
<evidence type="ECO:0000259" key="13">
    <source>
        <dbReference type="PROSITE" id="PS52039"/>
    </source>
</evidence>
<dbReference type="PRINTS" id="PR00417">
    <property type="entry name" value="PRTPISMRASEI"/>
</dbReference>